<comment type="subcellular location">
    <subcellularLocation>
        <location evidence="1 9">Cell inner membrane</location>
        <topology evidence="1 9">Multi-pass membrane protein</topology>
    </subcellularLocation>
</comment>
<dbReference type="InterPro" id="IPR055348">
    <property type="entry name" value="DctQ"/>
</dbReference>
<evidence type="ECO:0000256" key="1">
    <source>
        <dbReference type="ARBA" id="ARBA00004429"/>
    </source>
</evidence>
<evidence type="ECO:0000313" key="11">
    <source>
        <dbReference type="EMBL" id="ANY80482.1"/>
    </source>
</evidence>
<evidence type="ECO:0000256" key="2">
    <source>
        <dbReference type="ARBA" id="ARBA00022448"/>
    </source>
</evidence>
<proteinExistence type="inferred from homology"/>
<gene>
    <name evidence="11" type="ORF">BB934_21440</name>
</gene>
<keyword evidence="5 9" id="KW-0812">Transmembrane</keyword>
<reference evidence="11" key="1">
    <citation type="submission" date="2016-07" db="EMBL/GenBank/DDBJ databases">
        <title>Microvirga ossetica sp. nov. a new species of rhizobia isolated from root nodules of the legume species Vicia alpestris Steven originated from North Ossetia region in the Caucasus.</title>
        <authorList>
            <person name="Safronova V.I."/>
            <person name="Kuznetsova I.G."/>
            <person name="Sazanova A.L."/>
            <person name="Belimov A."/>
            <person name="Andronov E."/>
            <person name="Osledkin Y.S."/>
            <person name="Onishchuk O.P."/>
            <person name="Kurchak O.N."/>
            <person name="Shaposhnikov A.I."/>
            <person name="Willems A."/>
            <person name="Tikhonovich I.A."/>
        </authorList>
    </citation>
    <scope>NUCLEOTIDE SEQUENCE [LARGE SCALE GENOMIC DNA]</scope>
    <source>
        <strain evidence="11">V5/3M</strain>
    </source>
</reference>
<keyword evidence="4 9" id="KW-0997">Cell inner membrane</keyword>
<keyword evidence="6 9" id="KW-1133">Transmembrane helix</keyword>
<comment type="function">
    <text evidence="9">Part of the tripartite ATP-independent periplasmic (TRAP) transport system.</text>
</comment>
<keyword evidence="3" id="KW-1003">Cell membrane</keyword>
<evidence type="ECO:0000256" key="8">
    <source>
        <dbReference type="ARBA" id="ARBA00038436"/>
    </source>
</evidence>
<name>A0A1B2EKZ2_9HYPH</name>
<feature type="transmembrane region" description="Helical" evidence="9">
    <location>
        <begin position="46"/>
        <end position="63"/>
    </location>
</feature>
<feature type="domain" description="Tripartite ATP-independent periplasmic transporters DctQ component" evidence="10">
    <location>
        <begin position="24"/>
        <end position="147"/>
    </location>
</feature>
<evidence type="ECO:0000256" key="9">
    <source>
        <dbReference type="RuleBase" id="RU369079"/>
    </source>
</evidence>
<keyword evidence="7 9" id="KW-0472">Membrane</keyword>
<evidence type="ECO:0000256" key="5">
    <source>
        <dbReference type="ARBA" id="ARBA00022692"/>
    </source>
</evidence>
<feature type="transmembrane region" description="Helical" evidence="9">
    <location>
        <begin position="12"/>
        <end position="34"/>
    </location>
</feature>
<dbReference type="PANTHER" id="PTHR35011:SF2">
    <property type="entry name" value="2,3-DIKETO-L-GULONATE TRAP TRANSPORTER SMALL PERMEASE PROTEIN YIAM"/>
    <property type="match status" value="1"/>
</dbReference>
<dbReference type="PANTHER" id="PTHR35011">
    <property type="entry name" value="2,3-DIKETO-L-GULONATE TRAP TRANSPORTER SMALL PERMEASE PROTEIN YIAM"/>
    <property type="match status" value="1"/>
</dbReference>
<dbReference type="KEGG" id="moc:BB934_21440"/>
<evidence type="ECO:0000256" key="6">
    <source>
        <dbReference type="ARBA" id="ARBA00022989"/>
    </source>
</evidence>
<evidence type="ECO:0000256" key="3">
    <source>
        <dbReference type="ARBA" id="ARBA00022475"/>
    </source>
</evidence>
<feature type="transmembrane region" description="Helical" evidence="9">
    <location>
        <begin position="84"/>
        <end position="106"/>
    </location>
</feature>
<evidence type="ECO:0000259" key="10">
    <source>
        <dbReference type="Pfam" id="PF04290"/>
    </source>
</evidence>
<evidence type="ECO:0000256" key="4">
    <source>
        <dbReference type="ARBA" id="ARBA00022519"/>
    </source>
</evidence>
<dbReference type="RefSeq" id="WP_099511480.1">
    <property type="nucleotide sequence ID" value="NZ_CP016616.1"/>
</dbReference>
<dbReference type="Pfam" id="PF04290">
    <property type="entry name" value="DctQ"/>
    <property type="match status" value="1"/>
</dbReference>
<feature type="transmembrane region" description="Helical" evidence="9">
    <location>
        <begin position="118"/>
        <end position="144"/>
    </location>
</feature>
<accession>A0A1B2EKZ2</accession>
<evidence type="ECO:0000256" key="7">
    <source>
        <dbReference type="ARBA" id="ARBA00023136"/>
    </source>
</evidence>
<dbReference type="OrthoDB" id="8158213at2"/>
<sequence length="165" mass="17823">MSSFLSIADRLLRWSAVVLLLTLLASVLIGVISRQLNTPVAWSDELAQYLLVWTAFVGWIIASRRRAHIRITVFADKLPAPLGLALELLTQGLVVLFAVVLLRYSFGLIDRTWDVESIALPITAAALYIVMPLAALALILQALGDAAMALAGRRVAAPEPGAQPL</sequence>
<organism evidence="11">
    <name type="scientific">Microvirga ossetica</name>
    <dbReference type="NCBI Taxonomy" id="1882682"/>
    <lineage>
        <taxon>Bacteria</taxon>
        <taxon>Pseudomonadati</taxon>
        <taxon>Pseudomonadota</taxon>
        <taxon>Alphaproteobacteria</taxon>
        <taxon>Hyphomicrobiales</taxon>
        <taxon>Methylobacteriaceae</taxon>
        <taxon>Microvirga</taxon>
    </lineage>
</organism>
<comment type="similarity">
    <text evidence="8 9">Belongs to the TRAP transporter small permease family.</text>
</comment>
<dbReference type="EMBL" id="CP016616">
    <property type="protein sequence ID" value="ANY80482.1"/>
    <property type="molecule type" value="Genomic_DNA"/>
</dbReference>
<dbReference type="GO" id="GO:0005886">
    <property type="term" value="C:plasma membrane"/>
    <property type="evidence" value="ECO:0007669"/>
    <property type="project" value="UniProtKB-SubCell"/>
</dbReference>
<comment type="subunit">
    <text evidence="9">The complex comprises the extracytoplasmic solute receptor protein and the two transmembrane proteins.</text>
</comment>
<dbReference type="AlphaFoldDB" id="A0A1B2EKZ2"/>
<protein>
    <recommendedName>
        <fullName evidence="9">TRAP transporter small permease protein</fullName>
    </recommendedName>
</protein>
<dbReference type="GO" id="GO:0015740">
    <property type="term" value="P:C4-dicarboxylate transport"/>
    <property type="evidence" value="ECO:0007669"/>
    <property type="project" value="TreeGrafter"/>
</dbReference>
<keyword evidence="2 9" id="KW-0813">Transport</keyword>
<dbReference type="GO" id="GO:0022857">
    <property type="term" value="F:transmembrane transporter activity"/>
    <property type="evidence" value="ECO:0007669"/>
    <property type="project" value="UniProtKB-UniRule"/>
</dbReference>
<dbReference type="InterPro" id="IPR007387">
    <property type="entry name" value="TRAP_DctQ"/>
</dbReference>